<protein>
    <submittedName>
        <fullName evidence="3">RHTO0S06e09934g1_1</fullName>
    </submittedName>
</protein>
<dbReference type="Gene3D" id="1.10.8.270">
    <property type="entry name" value="putative rabgap domain of human tbc1 domain family member 14 like domains"/>
    <property type="match status" value="1"/>
</dbReference>
<feature type="region of interest" description="Disordered" evidence="1">
    <location>
        <begin position="566"/>
        <end position="590"/>
    </location>
</feature>
<feature type="region of interest" description="Disordered" evidence="1">
    <location>
        <begin position="605"/>
        <end position="657"/>
    </location>
</feature>
<reference evidence="3" key="1">
    <citation type="journal article" date="2014" name="Genome Announc.">
        <title>Draft genome sequence of Rhodosporidium toruloides CECT1137, an oleaginous yeast of biotechnological interest.</title>
        <authorList>
            <person name="Morin N."/>
            <person name="Calcas X."/>
            <person name="Devillers H."/>
            <person name="Durrens P."/>
            <person name="Sherman D.J."/>
            <person name="Nicaud J.-M."/>
            <person name="Neuveglise C."/>
        </authorList>
    </citation>
    <scope>NUCLEOTIDE SEQUENCE</scope>
    <source>
        <strain evidence="3">CECT1137</strain>
    </source>
</reference>
<feature type="compositionally biased region" description="Polar residues" evidence="1">
    <location>
        <begin position="434"/>
        <end position="447"/>
    </location>
</feature>
<organism evidence="3">
    <name type="scientific">Rhodotorula toruloides</name>
    <name type="common">Yeast</name>
    <name type="synonym">Rhodosporidium toruloides</name>
    <dbReference type="NCBI Taxonomy" id="5286"/>
    <lineage>
        <taxon>Eukaryota</taxon>
        <taxon>Fungi</taxon>
        <taxon>Dikarya</taxon>
        <taxon>Basidiomycota</taxon>
        <taxon>Pucciniomycotina</taxon>
        <taxon>Microbotryomycetes</taxon>
        <taxon>Sporidiobolales</taxon>
        <taxon>Sporidiobolaceae</taxon>
        <taxon>Rhodotorula</taxon>
    </lineage>
</organism>
<feature type="compositionally biased region" description="Low complexity" evidence="1">
    <location>
        <begin position="163"/>
        <end position="174"/>
    </location>
</feature>
<dbReference type="OrthoDB" id="159449at2759"/>
<feature type="compositionally biased region" description="Polar residues" evidence="1">
    <location>
        <begin position="877"/>
        <end position="886"/>
    </location>
</feature>
<dbReference type="PROSITE" id="PS50086">
    <property type="entry name" value="TBC_RABGAP"/>
    <property type="match status" value="1"/>
</dbReference>
<feature type="compositionally biased region" description="Low complexity" evidence="1">
    <location>
        <begin position="815"/>
        <end position="835"/>
    </location>
</feature>
<dbReference type="SMART" id="SM00164">
    <property type="entry name" value="TBC"/>
    <property type="match status" value="1"/>
</dbReference>
<name>A0A061AX46_RHOTO</name>
<proteinExistence type="predicted"/>
<dbReference type="Gene3D" id="1.10.10.750">
    <property type="entry name" value="Ypt/Rab-GAP domain of gyp1p, domain 1"/>
    <property type="match status" value="1"/>
</dbReference>
<dbReference type="GO" id="GO:0031267">
    <property type="term" value="F:small GTPase binding"/>
    <property type="evidence" value="ECO:0007669"/>
    <property type="project" value="TreeGrafter"/>
</dbReference>
<feature type="region of interest" description="Disordered" evidence="1">
    <location>
        <begin position="465"/>
        <end position="484"/>
    </location>
</feature>
<dbReference type="PANTHER" id="PTHR47219:SF9">
    <property type="entry name" value="GTPASE ACTIVATING PROTEIN AND CENTROSOME-ASSOCIATED, ISOFORM B"/>
    <property type="match status" value="1"/>
</dbReference>
<feature type="compositionally biased region" description="Low complexity" evidence="1">
    <location>
        <begin position="970"/>
        <end position="989"/>
    </location>
</feature>
<gene>
    <name evidence="3" type="ORF">RHTO0S_06e09934g</name>
</gene>
<dbReference type="Pfam" id="PF00566">
    <property type="entry name" value="RabGAP-TBC"/>
    <property type="match status" value="1"/>
</dbReference>
<evidence type="ECO:0000256" key="1">
    <source>
        <dbReference type="SAM" id="MobiDB-lite"/>
    </source>
</evidence>
<dbReference type="InterPro" id="IPR000195">
    <property type="entry name" value="Rab-GAP-TBC_dom"/>
</dbReference>
<feature type="compositionally biased region" description="Low complexity" evidence="1">
    <location>
        <begin position="912"/>
        <end position="921"/>
    </location>
</feature>
<dbReference type="GO" id="GO:0005096">
    <property type="term" value="F:GTPase activator activity"/>
    <property type="evidence" value="ECO:0007669"/>
    <property type="project" value="TreeGrafter"/>
</dbReference>
<feature type="region of interest" description="Disordered" evidence="1">
    <location>
        <begin position="219"/>
        <end position="244"/>
    </location>
</feature>
<evidence type="ECO:0000313" key="3">
    <source>
        <dbReference type="EMBL" id="CDR42109.1"/>
    </source>
</evidence>
<sequence>METQRLHHPNTPEPKPLATTPSFPLAPLELQRWVRFAVKGGIGKAVAKVDKASEDGVRDLMFLEGDTITVLMDLGRGAYLGYCEGVVGLFTGAEVVMQQAKLKRPVISTRSASASRANPLPPVTPEIGAASPALPPLPADSSPVIPTPVPSAFKPAIARSDSIDSTSSSSSLTSPRKQHRKPVPALEILSDQASELGRECVDLRSRRRADAAGLGIAVDSGGLSRVAPPPRPRRVSANEQEVLASTEPRRLAAFVPAPSPILPRTSPFPLYRPAAASPAPSSDSDSTNRTPSLVASPYSDLADRDRDFDDSASSASGHGYAGVRRVAPFTPEDAGGQSWAGGEAMGKADTSAYLDAYGTPGKDYTDGPTPTAESFPLDAFPLPSASNALFGGVPYDAPTPDSSSTVPLSTEDLRPTPSHVLSTSGMPLPVPSADPQSAFSFSPNSSITSTLPASVLSAGDYYARREKSSDGSSGGSVPGTPGDDPTLAFIFDSYRYSRVPSMGSLAGGAGGTGQAAMPSVGLARRSSQEVEELAGEFAPETEESEVEPALRTFGAATQLRSRILGGQSTGAEPSTAPRPAHPPAESTLSSVDSLVNVPRLSEIFPRVSPADSPAPASVRSSRSGSLTLPYDSSPVRPIQDLPDRPPVSPRRQSEPQIRCSGVPVLDAAGLRDDLDASRRLFQAYFTPPRELVDAAAAITGTTPVVPRSPSPIESPQHLRRKSVKGLQISQPVVPALRTQNLPISPPLWRSHDDASPVEQVMPHETTDVFVASPISMAAPPPQVQILQATPSAVRTYTAPRDHDISLDSDSQYVLSPVPSSSAASSPNTFTSAASSPVPPSVDEGNERASSSRAADTTPKKLRKGVHRTKSSPAMGRHSNSSTTSLASPVMPSGRPQMPAMPIRKMSDPFGTSSSPASPASSSERKVDYSTGISNRDFEEETIAIGKSEFEVVKPLAALLAKDEEEPVANSASFDSPRPSMSSSVVSDFATPRRPLSPPHSVTAPYPPSSASTTPYMTASHARSVASLSHFSPPTPASVEDGGRAALDDYRAKEAKWLQVMSTMTVAQARKSKKVKALAQSGIPSSVRGKAWAFLADAQAELAPGLYQSLAQPPFPLPPAIEEDMQEVLDLPQFGEGSAGREDLVSILRAFLRFDRQFGYYRGLASVVALLLSQMPAETAFGTLISLVKNYSFRHHFPTGVEQLRLDVLAFDCLFEAEEPKVAKRLNELGVSARDYLPFWLPTFFLTILPHTTVVRLMDVLLFDSKMRYRIPLALLDLSHLDDRLTFPSRDAVLNHLLAPPPTAFEPALLFPAIAHIKLSDDKLKKALKKAAQAMLRPQQQRQAA</sequence>
<dbReference type="EMBL" id="LK052941">
    <property type="protein sequence ID" value="CDR42109.1"/>
    <property type="molecule type" value="Genomic_DNA"/>
</dbReference>
<feature type="compositionally biased region" description="Basic residues" evidence="1">
    <location>
        <begin position="859"/>
        <end position="869"/>
    </location>
</feature>
<feature type="region of interest" description="Disordered" evidence="1">
    <location>
        <begin position="272"/>
        <end position="343"/>
    </location>
</feature>
<feature type="region of interest" description="Disordered" evidence="1">
    <location>
        <begin position="962"/>
        <end position="1015"/>
    </location>
</feature>
<dbReference type="InterPro" id="IPR050302">
    <property type="entry name" value="Rab_GAP_TBC_domain"/>
</dbReference>
<feature type="compositionally biased region" description="Low complexity" evidence="1">
    <location>
        <begin position="273"/>
        <end position="285"/>
    </location>
</feature>
<feature type="region of interest" description="Disordered" evidence="1">
    <location>
        <begin position="397"/>
        <end position="447"/>
    </location>
</feature>
<feature type="domain" description="Rab-GAP TBC" evidence="2">
    <location>
        <begin position="1081"/>
        <end position="1264"/>
    </location>
</feature>
<dbReference type="SUPFAM" id="SSF47923">
    <property type="entry name" value="Ypt/Rab-GAP domain of gyp1p"/>
    <property type="match status" value="2"/>
</dbReference>
<feature type="region of interest" description="Disordered" evidence="1">
    <location>
        <begin position="811"/>
        <end position="932"/>
    </location>
</feature>
<feature type="region of interest" description="Disordered" evidence="1">
    <location>
        <begin position="110"/>
        <end position="187"/>
    </location>
</feature>
<dbReference type="Gene3D" id="1.10.472.80">
    <property type="entry name" value="Ypt/Rab-GAP domain of gyp1p, domain 3"/>
    <property type="match status" value="1"/>
</dbReference>
<accession>A0A061AX46</accession>
<dbReference type="PANTHER" id="PTHR47219">
    <property type="entry name" value="RAB GTPASE-ACTIVATING PROTEIN 1-LIKE"/>
    <property type="match status" value="1"/>
</dbReference>
<feature type="compositionally biased region" description="Low complexity" evidence="1">
    <location>
        <begin position="605"/>
        <end position="623"/>
    </location>
</feature>
<dbReference type="InterPro" id="IPR035969">
    <property type="entry name" value="Rab-GAP_TBC_sf"/>
</dbReference>
<feature type="region of interest" description="Disordered" evidence="1">
    <location>
        <begin position="504"/>
        <end position="526"/>
    </location>
</feature>
<evidence type="ECO:0000259" key="2">
    <source>
        <dbReference type="PROSITE" id="PS50086"/>
    </source>
</evidence>